<sequence>MPTYPYTSTQGALVQTFTQLRKGAPAKIDASYLKRFNIAPSNESYVLSILRFLRIIDEDGSRPEGTGDYLFGNDDEFKAGLEDTMRNAYSQLFTEMNDALQADQDTLIHWFRGADKTSELVGKRQASTFLTLAALSGHGELPSARTSNQKTVTNTGTSARKPKSPAAKHVTKAEGSLPDSAAPHPAVPVGAGSSSREVGLSVRVEVNLPADGDAATYDAIFASIKKHLMS</sequence>
<organism evidence="2 3">
    <name type="scientific">Propionibacterium ruminifibrarum</name>
    <dbReference type="NCBI Taxonomy" id="1962131"/>
    <lineage>
        <taxon>Bacteria</taxon>
        <taxon>Bacillati</taxon>
        <taxon>Actinomycetota</taxon>
        <taxon>Actinomycetes</taxon>
        <taxon>Propionibacteriales</taxon>
        <taxon>Propionibacteriaceae</taxon>
        <taxon>Propionibacterium</taxon>
    </lineage>
</organism>
<dbReference type="EMBL" id="OMOH01000017">
    <property type="protein sequence ID" value="SPF69540.1"/>
    <property type="molecule type" value="Genomic_DNA"/>
</dbReference>
<dbReference type="Pfam" id="PF17278">
    <property type="entry name" value="DUF5343"/>
    <property type="match status" value="1"/>
</dbReference>
<proteinExistence type="predicted"/>
<feature type="compositionally biased region" description="Low complexity" evidence="1">
    <location>
        <begin position="181"/>
        <end position="192"/>
    </location>
</feature>
<gene>
    <name evidence="2" type="ORF">PROPJV5_2524</name>
</gene>
<reference evidence="3" key="1">
    <citation type="submission" date="2018-02" db="EMBL/GenBank/DDBJ databases">
        <authorList>
            <person name="Hornung B."/>
        </authorList>
    </citation>
    <scope>NUCLEOTIDE SEQUENCE [LARGE SCALE GENOMIC DNA]</scope>
</reference>
<dbReference type="AlphaFoldDB" id="A0A375I7M9"/>
<dbReference type="OrthoDB" id="5186897at2"/>
<dbReference type="Proteomes" id="UP000265962">
    <property type="component" value="Unassembled WGS sequence"/>
</dbReference>
<evidence type="ECO:0000313" key="3">
    <source>
        <dbReference type="Proteomes" id="UP000265962"/>
    </source>
</evidence>
<accession>A0A375I7M9</accession>
<feature type="region of interest" description="Disordered" evidence="1">
    <location>
        <begin position="139"/>
        <end position="195"/>
    </location>
</feature>
<dbReference type="InterPro" id="IPR035235">
    <property type="entry name" value="DUF5343"/>
</dbReference>
<evidence type="ECO:0000313" key="2">
    <source>
        <dbReference type="EMBL" id="SPF69540.1"/>
    </source>
</evidence>
<name>A0A375I7M9_9ACTN</name>
<keyword evidence="3" id="KW-1185">Reference proteome</keyword>
<dbReference type="RefSeq" id="WP_147385453.1">
    <property type="nucleotide sequence ID" value="NZ_OMOH01000017.1"/>
</dbReference>
<protein>
    <submittedName>
        <fullName evidence="2">AF1681</fullName>
    </submittedName>
</protein>
<evidence type="ECO:0000256" key="1">
    <source>
        <dbReference type="SAM" id="MobiDB-lite"/>
    </source>
</evidence>
<feature type="compositionally biased region" description="Polar residues" evidence="1">
    <location>
        <begin position="144"/>
        <end position="158"/>
    </location>
</feature>